<keyword evidence="1" id="KW-0732">Signal</keyword>
<sequence>MVATITVHLRHHHCLISILLLLLSPTAVTIYARSCYCPILLFTVNLHLLHAITRDLREACIFTIQGWTVNSLYFLPLFVK</sequence>
<dbReference type="EMBL" id="ML994620">
    <property type="protein sequence ID" value="KAF2189568.1"/>
    <property type="molecule type" value="Genomic_DNA"/>
</dbReference>
<evidence type="ECO:0000256" key="1">
    <source>
        <dbReference type="SAM" id="SignalP"/>
    </source>
</evidence>
<gene>
    <name evidence="2" type="ORF">K469DRAFT_42810</name>
</gene>
<name>A0A6A6EG01_9PEZI</name>
<proteinExistence type="predicted"/>
<accession>A0A6A6EG01</accession>
<feature type="signal peptide" evidence="1">
    <location>
        <begin position="1"/>
        <end position="29"/>
    </location>
</feature>
<reference evidence="2" key="1">
    <citation type="journal article" date="2020" name="Stud. Mycol.">
        <title>101 Dothideomycetes genomes: a test case for predicting lifestyles and emergence of pathogens.</title>
        <authorList>
            <person name="Haridas S."/>
            <person name="Albert R."/>
            <person name="Binder M."/>
            <person name="Bloem J."/>
            <person name="Labutti K."/>
            <person name="Salamov A."/>
            <person name="Andreopoulos B."/>
            <person name="Baker S."/>
            <person name="Barry K."/>
            <person name="Bills G."/>
            <person name="Bluhm B."/>
            <person name="Cannon C."/>
            <person name="Castanera R."/>
            <person name="Culley D."/>
            <person name="Daum C."/>
            <person name="Ezra D."/>
            <person name="Gonzalez J."/>
            <person name="Henrissat B."/>
            <person name="Kuo A."/>
            <person name="Liang C."/>
            <person name="Lipzen A."/>
            <person name="Lutzoni F."/>
            <person name="Magnuson J."/>
            <person name="Mondo S."/>
            <person name="Nolan M."/>
            <person name="Ohm R."/>
            <person name="Pangilinan J."/>
            <person name="Park H.-J."/>
            <person name="Ramirez L."/>
            <person name="Alfaro M."/>
            <person name="Sun H."/>
            <person name="Tritt A."/>
            <person name="Yoshinaga Y."/>
            <person name="Zwiers L.-H."/>
            <person name="Turgeon B."/>
            <person name="Goodwin S."/>
            <person name="Spatafora J."/>
            <person name="Crous P."/>
            <person name="Grigoriev I."/>
        </authorList>
    </citation>
    <scope>NUCLEOTIDE SEQUENCE</scope>
    <source>
        <strain evidence="2">CBS 207.26</strain>
    </source>
</reference>
<dbReference type="Proteomes" id="UP000800200">
    <property type="component" value="Unassembled WGS sequence"/>
</dbReference>
<feature type="chain" id="PRO_5025329376" description="Secreted protein" evidence="1">
    <location>
        <begin position="30"/>
        <end position="80"/>
    </location>
</feature>
<organism evidence="2 3">
    <name type="scientific">Zopfia rhizophila CBS 207.26</name>
    <dbReference type="NCBI Taxonomy" id="1314779"/>
    <lineage>
        <taxon>Eukaryota</taxon>
        <taxon>Fungi</taxon>
        <taxon>Dikarya</taxon>
        <taxon>Ascomycota</taxon>
        <taxon>Pezizomycotina</taxon>
        <taxon>Dothideomycetes</taxon>
        <taxon>Dothideomycetes incertae sedis</taxon>
        <taxon>Zopfiaceae</taxon>
        <taxon>Zopfia</taxon>
    </lineage>
</organism>
<evidence type="ECO:0000313" key="2">
    <source>
        <dbReference type="EMBL" id="KAF2189568.1"/>
    </source>
</evidence>
<dbReference type="AlphaFoldDB" id="A0A6A6EG01"/>
<protein>
    <recommendedName>
        <fullName evidence="4">Secreted protein</fullName>
    </recommendedName>
</protein>
<evidence type="ECO:0000313" key="3">
    <source>
        <dbReference type="Proteomes" id="UP000800200"/>
    </source>
</evidence>
<evidence type="ECO:0008006" key="4">
    <source>
        <dbReference type="Google" id="ProtNLM"/>
    </source>
</evidence>
<keyword evidence="3" id="KW-1185">Reference proteome</keyword>